<name>A0A1J7K277_9PEZI</name>
<evidence type="ECO:0000256" key="4">
    <source>
        <dbReference type="ARBA" id="ARBA00023125"/>
    </source>
</evidence>
<dbReference type="InterPro" id="IPR021858">
    <property type="entry name" value="Fun_TF"/>
</dbReference>
<dbReference type="Gene3D" id="4.10.240.10">
    <property type="entry name" value="Zn(2)-C6 fungal-type DNA-binding domain"/>
    <property type="match status" value="1"/>
</dbReference>
<feature type="domain" description="Zn(2)-C6 fungal-type" evidence="7">
    <location>
        <begin position="22"/>
        <end position="51"/>
    </location>
</feature>
<keyword evidence="9" id="KW-1185">Reference proteome</keyword>
<dbReference type="PANTHER" id="PTHR37534:SF5">
    <property type="entry name" value="C6 ZINC FINGER DOMAIN-CONTAINING PROTEIN"/>
    <property type="match status" value="1"/>
</dbReference>
<dbReference type="Proteomes" id="UP000182658">
    <property type="component" value="Unassembled WGS sequence"/>
</dbReference>
<dbReference type="PANTHER" id="PTHR37534">
    <property type="entry name" value="TRANSCRIPTIONAL ACTIVATOR PROTEIN UGA3"/>
    <property type="match status" value="1"/>
</dbReference>
<protein>
    <recommendedName>
        <fullName evidence="7">Zn(2)-C6 fungal-type domain-containing protein</fullName>
    </recommendedName>
</protein>
<dbReference type="InParanoid" id="A0A1J7K277"/>
<dbReference type="GO" id="GO:0008270">
    <property type="term" value="F:zinc ion binding"/>
    <property type="evidence" value="ECO:0007669"/>
    <property type="project" value="InterPro"/>
</dbReference>
<accession>A0A1J7K277</accession>
<dbReference type="OrthoDB" id="8120565at2759"/>
<dbReference type="STRING" id="1408157.A0A1J7K277"/>
<evidence type="ECO:0000259" key="7">
    <source>
        <dbReference type="PROSITE" id="PS50048"/>
    </source>
</evidence>
<dbReference type="GO" id="GO:0000976">
    <property type="term" value="F:transcription cis-regulatory region binding"/>
    <property type="evidence" value="ECO:0007669"/>
    <property type="project" value="TreeGrafter"/>
</dbReference>
<dbReference type="SUPFAM" id="SSF57701">
    <property type="entry name" value="Zn2/Cys6 DNA-binding domain"/>
    <property type="match status" value="1"/>
</dbReference>
<evidence type="ECO:0000313" key="9">
    <source>
        <dbReference type="Proteomes" id="UP000182658"/>
    </source>
</evidence>
<comment type="subcellular location">
    <subcellularLocation>
        <location evidence="1">Nucleus</location>
    </subcellularLocation>
</comment>
<keyword evidence="2" id="KW-0862">Zinc</keyword>
<evidence type="ECO:0000313" key="8">
    <source>
        <dbReference type="EMBL" id="OIW34250.1"/>
    </source>
</evidence>
<evidence type="ECO:0000256" key="6">
    <source>
        <dbReference type="ARBA" id="ARBA00023242"/>
    </source>
</evidence>
<keyword evidence="6" id="KW-0539">Nucleus</keyword>
<evidence type="ECO:0000256" key="5">
    <source>
        <dbReference type="ARBA" id="ARBA00023163"/>
    </source>
</evidence>
<dbReference type="PROSITE" id="PS50048">
    <property type="entry name" value="ZN2_CY6_FUNGAL_2"/>
    <property type="match status" value="1"/>
</dbReference>
<reference evidence="8 9" key="1">
    <citation type="submission" date="2016-10" db="EMBL/GenBank/DDBJ databases">
        <title>Draft genome sequence of Coniochaeta ligniaria NRRL30616, a lignocellulolytic fungus for bioabatement of inhibitors in plant biomass hydrolysates.</title>
        <authorList>
            <consortium name="DOE Joint Genome Institute"/>
            <person name="Jimenez D.J."/>
            <person name="Hector R.E."/>
            <person name="Riley R."/>
            <person name="Sun H."/>
            <person name="Grigoriev I.V."/>
            <person name="Van Elsas J.D."/>
            <person name="Nichols N.N."/>
        </authorList>
    </citation>
    <scope>NUCLEOTIDE SEQUENCE [LARGE SCALE GENOMIC DNA]</scope>
    <source>
        <strain evidence="8 9">NRRL 30616</strain>
    </source>
</reference>
<dbReference type="Pfam" id="PF00172">
    <property type="entry name" value="Zn_clus"/>
    <property type="match status" value="1"/>
</dbReference>
<dbReference type="Pfam" id="PF11951">
    <property type="entry name" value="Fungal_trans_2"/>
    <property type="match status" value="1"/>
</dbReference>
<dbReference type="EMBL" id="KV875093">
    <property type="protein sequence ID" value="OIW34250.1"/>
    <property type="molecule type" value="Genomic_DNA"/>
</dbReference>
<dbReference type="GO" id="GO:0045944">
    <property type="term" value="P:positive regulation of transcription by RNA polymerase II"/>
    <property type="evidence" value="ECO:0007669"/>
    <property type="project" value="TreeGrafter"/>
</dbReference>
<keyword evidence="5" id="KW-0804">Transcription</keyword>
<dbReference type="SMART" id="SM00066">
    <property type="entry name" value="GAL4"/>
    <property type="match status" value="1"/>
</dbReference>
<evidence type="ECO:0000256" key="2">
    <source>
        <dbReference type="ARBA" id="ARBA00022833"/>
    </source>
</evidence>
<organism evidence="8 9">
    <name type="scientific">Coniochaeta ligniaria NRRL 30616</name>
    <dbReference type="NCBI Taxonomy" id="1408157"/>
    <lineage>
        <taxon>Eukaryota</taxon>
        <taxon>Fungi</taxon>
        <taxon>Dikarya</taxon>
        <taxon>Ascomycota</taxon>
        <taxon>Pezizomycotina</taxon>
        <taxon>Sordariomycetes</taxon>
        <taxon>Sordariomycetidae</taxon>
        <taxon>Coniochaetales</taxon>
        <taxon>Coniochaetaceae</taxon>
        <taxon>Coniochaeta</taxon>
    </lineage>
</organism>
<keyword evidence="3" id="KW-0805">Transcription regulation</keyword>
<dbReference type="InterPro" id="IPR036864">
    <property type="entry name" value="Zn2-C6_fun-type_DNA-bd_sf"/>
</dbReference>
<dbReference type="InterPro" id="IPR001138">
    <property type="entry name" value="Zn2Cys6_DnaBD"/>
</dbReference>
<gene>
    <name evidence="8" type="ORF">CONLIGDRAFT_626307</name>
</gene>
<dbReference type="GO" id="GO:0005634">
    <property type="term" value="C:nucleus"/>
    <property type="evidence" value="ECO:0007669"/>
    <property type="project" value="UniProtKB-SubCell"/>
</dbReference>
<dbReference type="PROSITE" id="PS00463">
    <property type="entry name" value="ZN2_CY6_FUNGAL_1"/>
    <property type="match status" value="1"/>
</dbReference>
<evidence type="ECO:0000256" key="1">
    <source>
        <dbReference type="ARBA" id="ARBA00004123"/>
    </source>
</evidence>
<keyword evidence="4" id="KW-0238">DNA-binding</keyword>
<sequence length="533" mass="59062">MNPAQLAFSKQVRGPSSRSKLACKQCRERHVRCDQQHPCGICRRRNVECSHDDNILFTALEWKPDTEPSPSPSSSELRTSSIVGFVDETPEVAQLYHVLPYNATDVSMGALTTSPNDCISPAASHTAAAPITDEKDAYYLARYTDIIGPRFDMFDSTSRYFSLVLPHIALSNRLVLLACLASAARQYSLVTNRGHHDALAYYNEALKYLYERLNDSGHEAATFASCLLIAHCEMVQSQASDWNLHLKGTGELVVMHNWNGRSGGLAQASFWIYYRMIILASLSSGTPAAVDLGQWPSLGYFPSPPEWTLDAWQSRVVHLLGTIQNFWARTRNHQGSDALEKLTAEWRGLGDQLLRHQNQAPAMCQALSVTPASEESPFESVRYVNGPVSAAWQMLHTAYLVLTLSQPSPRHARLTLLSSPEVTHKALAYAKKIVSNSIANRCTIAWANAVQLLTMAGQCLVEARERQTCLRALDDIQHHTGWDTRANMERLSAAWRRGAIDPGDAGSNADMTHRHGDLGMLLYNVWAGDDGAM</sequence>
<evidence type="ECO:0000256" key="3">
    <source>
        <dbReference type="ARBA" id="ARBA00023015"/>
    </source>
</evidence>
<proteinExistence type="predicted"/>
<dbReference type="GO" id="GO:0000981">
    <property type="term" value="F:DNA-binding transcription factor activity, RNA polymerase II-specific"/>
    <property type="evidence" value="ECO:0007669"/>
    <property type="project" value="InterPro"/>
</dbReference>
<dbReference type="CDD" id="cd00067">
    <property type="entry name" value="GAL4"/>
    <property type="match status" value="1"/>
</dbReference>
<dbReference type="AlphaFoldDB" id="A0A1J7K277"/>